<feature type="domain" description="23S rRNA (guanine(745)-N(1))-methyltransferase N-terminal" evidence="4">
    <location>
        <begin position="4"/>
        <end position="45"/>
    </location>
</feature>
<dbReference type="Proteomes" id="UP000559987">
    <property type="component" value="Unassembled WGS sequence"/>
</dbReference>
<evidence type="ECO:0000256" key="2">
    <source>
        <dbReference type="PIRSR" id="PIRSR018249-2"/>
    </source>
</evidence>
<feature type="binding site" evidence="1">
    <location>
        <position position="9"/>
    </location>
    <ligand>
        <name>Zn(2+)</name>
        <dbReference type="ChEBI" id="CHEBI:29105"/>
    </ligand>
</feature>
<dbReference type="EC" id="2.1.1.187" evidence="5"/>
<dbReference type="PANTHER" id="PTHR43460:SF1">
    <property type="entry name" value="METHYLTRANSFERASE TYPE 11 DOMAIN-CONTAINING PROTEIN"/>
    <property type="match status" value="1"/>
</dbReference>
<comment type="caution">
    <text evidence="5">The sequence shown here is derived from an EMBL/GenBank/DDBJ whole genome shotgun (WGS) entry which is preliminary data.</text>
</comment>
<dbReference type="AlphaFoldDB" id="A0A839UQQ2"/>
<gene>
    <name evidence="5" type="ORF">FHS30_002017</name>
</gene>
<dbReference type="InterPro" id="IPR016718">
    <property type="entry name" value="rRNA_m1G-MeTrfase_A_prd"/>
</dbReference>
<feature type="binding site" evidence="2">
    <location>
        <position position="183"/>
    </location>
    <ligand>
        <name>S-adenosyl-L-methionine</name>
        <dbReference type="ChEBI" id="CHEBI:59789"/>
    </ligand>
</feature>
<dbReference type="InterPro" id="IPR041698">
    <property type="entry name" value="Methyltransf_25"/>
</dbReference>
<name>A0A839UQQ2_9GAMM</name>
<protein>
    <submittedName>
        <fullName evidence="5">23S rRNA (Guanine745-N1)-methyltransferase</fullName>
        <ecNumber evidence="5">2.1.1.187</ecNumber>
    </submittedName>
</protein>
<feature type="binding site" evidence="1">
    <location>
        <position position="26"/>
    </location>
    <ligand>
        <name>Zn(2+)</name>
        <dbReference type="ChEBI" id="CHEBI:29105"/>
    </ligand>
</feature>
<feature type="binding site" evidence="1">
    <location>
        <position position="22"/>
    </location>
    <ligand>
        <name>Zn(2+)</name>
        <dbReference type="ChEBI" id="CHEBI:29105"/>
    </ligand>
</feature>
<dbReference type="Gene3D" id="3.40.50.150">
    <property type="entry name" value="Vaccinia Virus protein VP39"/>
    <property type="match status" value="1"/>
</dbReference>
<dbReference type="PIRSF" id="PIRSF018249">
    <property type="entry name" value="MyrA_prd"/>
    <property type="match status" value="1"/>
</dbReference>
<accession>A0A839UQQ2</accession>
<dbReference type="RefSeq" id="WP_183910325.1">
    <property type="nucleotide sequence ID" value="NZ_JACHXZ010000003.1"/>
</dbReference>
<keyword evidence="5" id="KW-0808">Transferase</keyword>
<keyword evidence="1" id="KW-0479">Metal-binding</keyword>
<dbReference type="EMBL" id="JACHXZ010000003">
    <property type="protein sequence ID" value="MBB3168809.1"/>
    <property type="molecule type" value="Genomic_DNA"/>
</dbReference>
<keyword evidence="1" id="KW-0862">Zinc</keyword>
<dbReference type="CDD" id="cd02440">
    <property type="entry name" value="AdoMet_MTases"/>
    <property type="match status" value="1"/>
</dbReference>
<dbReference type="PANTHER" id="PTHR43460">
    <property type="entry name" value="METHYLTRANSFERASE"/>
    <property type="match status" value="1"/>
</dbReference>
<evidence type="ECO:0000313" key="5">
    <source>
        <dbReference type="EMBL" id="MBB3168809.1"/>
    </source>
</evidence>
<evidence type="ECO:0000259" key="3">
    <source>
        <dbReference type="Pfam" id="PF13649"/>
    </source>
</evidence>
<feature type="binding site" evidence="2">
    <location>
        <position position="68"/>
    </location>
    <ligand>
        <name>S-adenosyl-L-methionine</name>
        <dbReference type="ChEBI" id="CHEBI:59789"/>
    </ligand>
</feature>
<proteinExistence type="predicted"/>
<dbReference type="Pfam" id="PF21302">
    <property type="entry name" value="Zn_ribbon_RlmA"/>
    <property type="match status" value="1"/>
</dbReference>
<dbReference type="Pfam" id="PF13649">
    <property type="entry name" value="Methyltransf_25"/>
    <property type="match status" value="1"/>
</dbReference>
<evidence type="ECO:0000313" key="6">
    <source>
        <dbReference type="Proteomes" id="UP000559987"/>
    </source>
</evidence>
<dbReference type="InterPro" id="IPR052939">
    <property type="entry name" value="23S_rRNA_MeTrnsfrase_RlmA"/>
</dbReference>
<keyword evidence="6" id="KW-1185">Reference proteome</keyword>
<sequence length="275" mass="30374">MIGWQCPVCQAPLDSTENTWRCDANHAFDRAKEGYTNLLLANQKRRPDPGDNREMLLARRAFLEGGGYRPLVDALDRRLNNFDAAGRLLDVGCGEGYYLQQLLASRVHWRAAGVDISREALRLAGRRGLSNATFAVASSKRLPLLDHQFDAVLNIFAPLDAAEARRLLTADGQLIQVSPGPAHLQALREFIYDQLRPHSAPAAPEGFTLIARDSVAFNIAYQSSDQLRQLLAMTPFAYKLTEAQQTEFIAQSNTLAADFVISIYQPALGAALDVH</sequence>
<keyword evidence="5" id="KW-0489">Methyltransferase</keyword>
<dbReference type="InterPro" id="IPR048647">
    <property type="entry name" value="RlmA_N"/>
</dbReference>
<dbReference type="InterPro" id="IPR029063">
    <property type="entry name" value="SAM-dependent_MTases_sf"/>
</dbReference>
<evidence type="ECO:0000259" key="4">
    <source>
        <dbReference type="Pfam" id="PF21302"/>
    </source>
</evidence>
<organism evidence="5 6">
    <name type="scientific">Simiduia aestuariiviva</name>
    <dbReference type="NCBI Taxonomy" id="1510459"/>
    <lineage>
        <taxon>Bacteria</taxon>
        <taxon>Pseudomonadati</taxon>
        <taxon>Pseudomonadota</taxon>
        <taxon>Gammaproteobacteria</taxon>
        <taxon>Cellvibrionales</taxon>
        <taxon>Cellvibrionaceae</taxon>
        <taxon>Simiduia</taxon>
    </lineage>
</organism>
<feature type="domain" description="Methyltransferase" evidence="3">
    <location>
        <begin position="89"/>
        <end position="162"/>
    </location>
</feature>
<dbReference type="SUPFAM" id="SSF53335">
    <property type="entry name" value="S-adenosyl-L-methionine-dependent methyltransferases"/>
    <property type="match status" value="1"/>
</dbReference>
<evidence type="ECO:0000256" key="1">
    <source>
        <dbReference type="PIRSR" id="PIRSR018249-1"/>
    </source>
</evidence>
<keyword evidence="2" id="KW-0949">S-adenosyl-L-methionine</keyword>
<feature type="binding site" evidence="1">
    <location>
        <position position="6"/>
    </location>
    <ligand>
        <name>Zn(2+)</name>
        <dbReference type="ChEBI" id="CHEBI:29105"/>
    </ligand>
</feature>
<dbReference type="GO" id="GO:0046872">
    <property type="term" value="F:metal ion binding"/>
    <property type="evidence" value="ECO:0007669"/>
    <property type="project" value="UniProtKB-KW"/>
</dbReference>
<dbReference type="GO" id="GO:0052911">
    <property type="term" value="F:23S rRNA (guanine(745)-N(1))-methyltransferase activity"/>
    <property type="evidence" value="ECO:0007669"/>
    <property type="project" value="UniProtKB-EC"/>
</dbReference>
<feature type="binding site" evidence="2">
    <location>
        <begin position="95"/>
        <end position="96"/>
    </location>
    <ligand>
        <name>S-adenosyl-L-methionine</name>
        <dbReference type="ChEBI" id="CHEBI:59789"/>
    </ligand>
</feature>
<reference evidence="5 6" key="1">
    <citation type="submission" date="2020-08" db="EMBL/GenBank/DDBJ databases">
        <title>Genomic Encyclopedia of Type Strains, Phase III (KMG-III): the genomes of soil and plant-associated and newly described type strains.</title>
        <authorList>
            <person name="Whitman W."/>
        </authorList>
    </citation>
    <scope>NUCLEOTIDE SEQUENCE [LARGE SCALE GENOMIC DNA]</scope>
    <source>
        <strain evidence="5 6">CECT 8571</strain>
    </source>
</reference>